<feature type="binding site" evidence="16">
    <location>
        <position position="109"/>
    </location>
    <ligand>
        <name>substrate</name>
    </ligand>
</feature>
<dbReference type="GO" id="GO:0006650">
    <property type="term" value="P:glycerophospholipid metabolic process"/>
    <property type="evidence" value="ECO:0007669"/>
    <property type="project" value="UniProtKB-UniRule"/>
</dbReference>
<evidence type="ECO:0000256" key="4">
    <source>
        <dbReference type="ARBA" id="ARBA00022857"/>
    </source>
</evidence>
<feature type="binding site" evidence="14">
    <location>
        <position position="245"/>
    </location>
    <ligand>
        <name>sn-glycerol 3-phosphate</name>
        <dbReference type="ChEBI" id="CHEBI:57597"/>
    </ligand>
</feature>
<comment type="similarity">
    <text evidence="1 14 18">Belongs to the NAD-dependent glycerol-3-phosphate dehydrogenase family.</text>
</comment>
<comment type="caution">
    <text evidence="21">The sequence shown here is derived from an EMBL/GenBank/DDBJ whole genome shotgun (WGS) entry which is preliminary data.</text>
</comment>
<dbReference type="Pfam" id="PF07479">
    <property type="entry name" value="NAD_Gly3P_dh_C"/>
    <property type="match status" value="1"/>
</dbReference>
<dbReference type="Proteomes" id="UP000320314">
    <property type="component" value="Unassembled WGS sequence"/>
</dbReference>
<feature type="binding site" evidence="14">
    <location>
        <position position="36"/>
    </location>
    <ligand>
        <name>NADPH</name>
        <dbReference type="ChEBI" id="CHEBI:57783"/>
    </ligand>
</feature>
<evidence type="ECO:0000256" key="8">
    <source>
        <dbReference type="ARBA" id="ARBA00023209"/>
    </source>
</evidence>
<keyword evidence="4 14" id="KW-0521">NADP</keyword>
<keyword evidence="9 14" id="KW-1208">Phospholipid metabolism</keyword>
<evidence type="ECO:0000256" key="11">
    <source>
        <dbReference type="ARBA" id="ARBA00066687"/>
    </source>
</evidence>
<feature type="binding site" evidence="14">
    <location>
        <position position="255"/>
    </location>
    <ligand>
        <name>sn-glycerol 3-phosphate</name>
        <dbReference type="ChEBI" id="CHEBI:57597"/>
    </ligand>
</feature>
<feature type="binding site" evidence="14">
    <location>
        <position position="256"/>
    </location>
    <ligand>
        <name>sn-glycerol 3-phosphate</name>
        <dbReference type="ChEBI" id="CHEBI:57597"/>
    </ligand>
</feature>
<dbReference type="UniPathway" id="UPA00940"/>
<dbReference type="InterPro" id="IPR011128">
    <property type="entry name" value="G3P_DH_NAD-dep_N"/>
</dbReference>
<dbReference type="PRINTS" id="PR00077">
    <property type="entry name" value="GPDHDRGNASE"/>
</dbReference>
<dbReference type="FunFam" id="3.40.50.720:FF:000019">
    <property type="entry name" value="Glycerol-3-phosphate dehydrogenase [NAD(P)+]"/>
    <property type="match status" value="1"/>
</dbReference>
<dbReference type="SUPFAM" id="SSF51735">
    <property type="entry name" value="NAD(P)-binding Rossmann-fold domains"/>
    <property type="match status" value="1"/>
</dbReference>
<keyword evidence="8 14" id="KW-0594">Phospholipid biosynthesis</keyword>
<keyword evidence="22" id="KW-1185">Reference proteome</keyword>
<name>A0A506U095_9HYPH</name>
<dbReference type="FunFam" id="1.10.1040.10:FF:000001">
    <property type="entry name" value="Glycerol-3-phosphate dehydrogenase [NAD(P)+]"/>
    <property type="match status" value="1"/>
</dbReference>
<dbReference type="InterPro" id="IPR006109">
    <property type="entry name" value="G3P_DH_NAD-dep_C"/>
</dbReference>
<feature type="binding site" evidence="14">
    <location>
        <position position="192"/>
    </location>
    <ligand>
        <name>sn-glycerol 3-phosphate</name>
        <dbReference type="ChEBI" id="CHEBI:57597"/>
    </ligand>
</feature>
<accession>A0A506U095</accession>
<dbReference type="InterPro" id="IPR036291">
    <property type="entry name" value="NAD(P)-bd_dom_sf"/>
</dbReference>
<comment type="function">
    <text evidence="14">Catalyzes the reduction of the glycolytic intermediate dihydroxyacetone phosphate (DHAP) to sn-glycerol 3-phosphate (G3P), the key precursor for phospholipid synthesis.</text>
</comment>
<feature type="domain" description="Glycerol-3-phosphate dehydrogenase NAD-dependent N-terminal" evidence="19">
    <location>
        <begin position="8"/>
        <end position="156"/>
    </location>
</feature>
<feature type="binding site" evidence="14">
    <location>
        <position position="16"/>
    </location>
    <ligand>
        <name>NADPH</name>
        <dbReference type="ChEBI" id="CHEBI:57783"/>
    </ligand>
</feature>
<feature type="binding site" evidence="14">
    <location>
        <position position="109"/>
    </location>
    <ligand>
        <name>NADPH</name>
        <dbReference type="ChEBI" id="CHEBI:57783"/>
    </ligand>
</feature>
<dbReference type="HAMAP" id="MF_00394">
    <property type="entry name" value="NAD_Glyc3P_dehydrog"/>
    <property type="match status" value="1"/>
</dbReference>
<dbReference type="GO" id="GO:0046168">
    <property type="term" value="P:glycerol-3-phosphate catabolic process"/>
    <property type="evidence" value="ECO:0007669"/>
    <property type="project" value="InterPro"/>
</dbReference>
<comment type="catalytic activity">
    <reaction evidence="14">
        <text>sn-glycerol 3-phosphate + NAD(+) = dihydroxyacetone phosphate + NADH + H(+)</text>
        <dbReference type="Rhea" id="RHEA:11092"/>
        <dbReference type="ChEBI" id="CHEBI:15378"/>
        <dbReference type="ChEBI" id="CHEBI:57540"/>
        <dbReference type="ChEBI" id="CHEBI:57597"/>
        <dbReference type="ChEBI" id="CHEBI:57642"/>
        <dbReference type="ChEBI" id="CHEBI:57945"/>
        <dbReference type="EC" id="1.1.1.94"/>
    </reaction>
</comment>
<feature type="binding site" evidence="14">
    <location>
        <position position="141"/>
    </location>
    <ligand>
        <name>NADPH</name>
        <dbReference type="ChEBI" id="CHEBI:57783"/>
    </ligand>
</feature>
<keyword evidence="7 14" id="KW-0443">Lipid metabolism</keyword>
<feature type="binding site" evidence="14">
    <location>
        <position position="137"/>
    </location>
    <ligand>
        <name>sn-glycerol 3-phosphate</name>
        <dbReference type="ChEBI" id="CHEBI:57597"/>
    </ligand>
</feature>
<keyword evidence="5 14" id="KW-0560">Oxidoreductase</keyword>
<evidence type="ECO:0000256" key="16">
    <source>
        <dbReference type="PIRSR" id="PIRSR000114-2"/>
    </source>
</evidence>
<evidence type="ECO:0000256" key="13">
    <source>
        <dbReference type="ARBA" id="ARBA00080511"/>
    </source>
</evidence>
<feature type="binding site" evidence="16">
    <location>
        <begin position="256"/>
        <end position="257"/>
    </location>
    <ligand>
        <name>substrate</name>
    </ligand>
</feature>
<reference evidence="21 22" key="1">
    <citation type="submission" date="2019-06" db="EMBL/GenBank/DDBJ databases">
        <authorList>
            <person name="Li M."/>
        </authorList>
    </citation>
    <scope>NUCLEOTIDE SEQUENCE [LARGE SCALE GENOMIC DNA]</scope>
    <source>
        <strain evidence="21 22">BGMRC6574</strain>
    </source>
</reference>
<evidence type="ECO:0000256" key="2">
    <source>
        <dbReference type="ARBA" id="ARBA00022516"/>
    </source>
</evidence>
<dbReference type="GO" id="GO:0008654">
    <property type="term" value="P:phospholipid biosynthetic process"/>
    <property type="evidence" value="ECO:0007669"/>
    <property type="project" value="UniProtKB-KW"/>
</dbReference>
<organism evidence="21 22">
    <name type="scientific">Pararhizobium mangrovi</name>
    <dbReference type="NCBI Taxonomy" id="2590452"/>
    <lineage>
        <taxon>Bacteria</taxon>
        <taxon>Pseudomonadati</taxon>
        <taxon>Pseudomonadota</taxon>
        <taxon>Alphaproteobacteria</taxon>
        <taxon>Hyphomicrobiales</taxon>
        <taxon>Rhizobiaceae</taxon>
        <taxon>Rhizobium/Agrobacterium group</taxon>
        <taxon>Pararhizobium</taxon>
    </lineage>
</organism>
<dbReference type="NCBIfam" id="NF000942">
    <property type="entry name" value="PRK00094.1-4"/>
    <property type="match status" value="1"/>
</dbReference>
<dbReference type="EC" id="1.1.1.94" evidence="11 14"/>
<feature type="binding site" evidence="14">
    <location>
        <position position="282"/>
    </location>
    <ligand>
        <name>NADPH</name>
        <dbReference type="ChEBI" id="CHEBI:57783"/>
    </ligand>
</feature>
<feature type="binding site" evidence="17">
    <location>
        <begin position="12"/>
        <end position="17"/>
    </location>
    <ligand>
        <name>NAD(+)</name>
        <dbReference type="ChEBI" id="CHEBI:57540"/>
    </ligand>
</feature>
<keyword evidence="3 14" id="KW-0547">Nucleotide-binding</keyword>
<evidence type="ECO:0000256" key="17">
    <source>
        <dbReference type="PIRSR" id="PIRSR000114-3"/>
    </source>
</evidence>
<dbReference type="Pfam" id="PF01210">
    <property type="entry name" value="NAD_Gly3P_dh_N"/>
    <property type="match status" value="1"/>
</dbReference>
<evidence type="ECO:0000256" key="1">
    <source>
        <dbReference type="ARBA" id="ARBA00011009"/>
    </source>
</evidence>
<gene>
    <name evidence="14" type="primary">gpsA</name>
    <name evidence="21" type="ORF">FJU11_10990</name>
</gene>
<comment type="caution">
    <text evidence="14">Lacks conserved residue(s) required for the propagation of feature annotation.</text>
</comment>
<evidence type="ECO:0000256" key="18">
    <source>
        <dbReference type="RuleBase" id="RU000437"/>
    </source>
</evidence>
<proteinExistence type="inferred from homology"/>
<keyword evidence="14" id="KW-0963">Cytoplasm</keyword>
<dbReference type="Gene3D" id="1.10.1040.10">
    <property type="entry name" value="N-(1-d-carboxylethyl)-l-norvaline Dehydrogenase, domain 2"/>
    <property type="match status" value="1"/>
</dbReference>
<feature type="binding site" evidence="14">
    <location>
        <position position="109"/>
    </location>
    <ligand>
        <name>sn-glycerol 3-phosphate</name>
        <dbReference type="ChEBI" id="CHEBI:57597"/>
    </ligand>
</feature>
<feature type="binding site" evidence="14">
    <location>
        <position position="280"/>
    </location>
    <ligand>
        <name>NADPH</name>
        <dbReference type="ChEBI" id="CHEBI:57783"/>
    </ligand>
</feature>
<dbReference type="PROSITE" id="PS00957">
    <property type="entry name" value="NAD_G3PDH"/>
    <property type="match status" value="1"/>
</dbReference>
<dbReference type="InterPro" id="IPR013328">
    <property type="entry name" value="6PGD_dom2"/>
</dbReference>
<comment type="subcellular location">
    <subcellularLocation>
        <location evidence="14">Cytoplasm</location>
    </subcellularLocation>
</comment>
<dbReference type="Gene3D" id="3.40.50.720">
    <property type="entry name" value="NAD(P)-binding Rossmann-like Domain"/>
    <property type="match status" value="1"/>
</dbReference>
<dbReference type="GO" id="GO:0051287">
    <property type="term" value="F:NAD binding"/>
    <property type="evidence" value="ECO:0007669"/>
    <property type="project" value="InterPro"/>
</dbReference>
<feature type="binding site" evidence="14">
    <location>
        <position position="257"/>
    </location>
    <ligand>
        <name>sn-glycerol 3-phosphate</name>
        <dbReference type="ChEBI" id="CHEBI:57597"/>
    </ligand>
</feature>
<dbReference type="GO" id="GO:0005829">
    <property type="term" value="C:cytosol"/>
    <property type="evidence" value="ECO:0007669"/>
    <property type="project" value="TreeGrafter"/>
</dbReference>
<keyword evidence="6 14" id="KW-0520">NAD</keyword>
<dbReference type="NCBIfam" id="NF000940">
    <property type="entry name" value="PRK00094.1-2"/>
    <property type="match status" value="1"/>
</dbReference>
<evidence type="ECO:0000256" key="15">
    <source>
        <dbReference type="PIRSR" id="PIRSR000114-1"/>
    </source>
</evidence>
<dbReference type="InterPro" id="IPR006168">
    <property type="entry name" value="G3P_DH_NAD-dep"/>
</dbReference>
<comment type="pathway">
    <text evidence="14">Membrane lipid metabolism; glycerophospholipid metabolism.</text>
</comment>
<feature type="binding site" evidence="14">
    <location>
        <position position="53"/>
    </location>
    <ligand>
        <name>NADPH</name>
        <dbReference type="ChEBI" id="CHEBI:57783"/>
    </ligand>
</feature>
<dbReference type="PIRSF" id="PIRSF000114">
    <property type="entry name" value="Glycerol-3-P_dh"/>
    <property type="match status" value="1"/>
</dbReference>
<evidence type="ECO:0000256" key="9">
    <source>
        <dbReference type="ARBA" id="ARBA00023264"/>
    </source>
</evidence>
<evidence type="ECO:0000313" key="22">
    <source>
        <dbReference type="Proteomes" id="UP000320314"/>
    </source>
</evidence>
<feature type="active site" description="Proton acceptor" evidence="14 15">
    <location>
        <position position="192"/>
    </location>
</feature>
<dbReference type="InterPro" id="IPR008927">
    <property type="entry name" value="6-PGluconate_DH-like_C_sf"/>
</dbReference>
<dbReference type="GO" id="GO:0005975">
    <property type="term" value="P:carbohydrate metabolic process"/>
    <property type="evidence" value="ECO:0007669"/>
    <property type="project" value="InterPro"/>
</dbReference>
<dbReference type="PANTHER" id="PTHR11728:SF1">
    <property type="entry name" value="GLYCEROL-3-PHOSPHATE DEHYDROGENASE [NAD(+)] 2, CHLOROPLASTIC"/>
    <property type="match status" value="1"/>
</dbReference>
<evidence type="ECO:0000256" key="6">
    <source>
        <dbReference type="ARBA" id="ARBA00023027"/>
    </source>
</evidence>
<dbReference type="GO" id="GO:0046167">
    <property type="term" value="P:glycerol-3-phosphate biosynthetic process"/>
    <property type="evidence" value="ECO:0007669"/>
    <property type="project" value="UniProtKB-UniRule"/>
</dbReference>
<sequence>MSADMGTIAVVGAGAFGTALATVVARHGRQVLLVARDGERAAAMERERENAGYLPGVALPQTLRPTADPATIETADAVLLAVPSQAQRATARTLAGHLKAQAPLVVCAKGFEKETGRLLTGVVAEEAPDHPVAVLSGPGFAADIAAGLPTAMTLAAGTLAEAEALSAALSGHHFRLYAGADPIGVQVGGALKNVLAIACGIVEGARLGESARAALIARGLAEITRLAVTDGARAETLAGLSGLGDLVLTATSRQSRNLRFGIALGQGAAPADLTGPGAALAEGAFTAAAAARLARERGIAMPITDAVSAIIAGRLTVAEALEALMQRPLTNEGS</sequence>
<evidence type="ECO:0000259" key="19">
    <source>
        <dbReference type="Pfam" id="PF01210"/>
    </source>
</evidence>
<feature type="binding site" evidence="17">
    <location>
        <position position="256"/>
    </location>
    <ligand>
        <name>NAD(+)</name>
        <dbReference type="ChEBI" id="CHEBI:57540"/>
    </ligand>
</feature>
<evidence type="ECO:0000256" key="3">
    <source>
        <dbReference type="ARBA" id="ARBA00022741"/>
    </source>
</evidence>
<dbReference type="OrthoDB" id="9812273at2"/>
<dbReference type="EMBL" id="VHLH01000019">
    <property type="protein sequence ID" value="TPW27753.1"/>
    <property type="molecule type" value="Genomic_DNA"/>
</dbReference>
<keyword evidence="2 14" id="KW-0444">Lipid biosynthesis</keyword>
<evidence type="ECO:0000256" key="14">
    <source>
        <dbReference type="HAMAP-Rule" id="MF_00394"/>
    </source>
</evidence>
<dbReference type="SUPFAM" id="SSF48179">
    <property type="entry name" value="6-phosphogluconate dehydrogenase C-terminal domain-like"/>
    <property type="match status" value="1"/>
</dbReference>
<evidence type="ECO:0000256" key="10">
    <source>
        <dbReference type="ARBA" id="ARBA00052716"/>
    </source>
</evidence>
<comment type="catalytic activity">
    <reaction evidence="10">
        <text>sn-glycerol 3-phosphate + NADP(+) = dihydroxyacetone phosphate + NADPH + H(+)</text>
        <dbReference type="Rhea" id="RHEA:11096"/>
        <dbReference type="ChEBI" id="CHEBI:15378"/>
        <dbReference type="ChEBI" id="CHEBI:57597"/>
        <dbReference type="ChEBI" id="CHEBI:57642"/>
        <dbReference type="ChEBI" id="CHEBI:57783"/>
        <dbReference type="ChEBI" id="CHEBI:58349"/>
        <dbReference type="EC" id="1.1.1.94"/>
    </reaction>
    <physiologicalReaction direction="right-to-left" evidence="10">
        <dbReference type="Rhea" id="RHEA:11098"/>
    </physiologicalReaction>
</comment>
<evidence type="ECO:0000256" key="5">
    <source>
        <dbReference type="ARBA" id="ARBA00023002"/>
    </source>
</evidence>
<dbReference type="GO" id="GO:0141153">
    <property type="term" value="F:glycerol-3-phosphate dehydrogenase (NADP+) activity"/>
    <property type="evidence" value="ECO:0007669"/>
    <property type="project" value="RHEA"/>
</dbReference>
<evidence type="ECO:0000256" key="7">
    <source>
        <dbReference type="ARBA" id="ARBA00023098"/>
    </source>
</evidence>
<dbReference type="AlphaFoldDB" id="A0A506U095"/>
<dbReference type="PANTHER" id="PTHR11728">
    <property type="entry name" value="GLYCEROL-3-PHOSPHATE DEHYDROGENASE"/>
    <property type="match status" value="1"/>
</dbReference>
<dbReference type="GO" id="GO:0141152">
    <property type="term" value="F:glycerol-3-phosphate dehydrogenase (NAD+) activity"/>
    <property type="evidence" value="ECO:0007669"/>
    <property type="project" value="RHEA"/>
</dbReference>
<feature type="binding site" evidence="17">
    <location>
        <position position="141"/>
    </location>
    <ligand>
        <name>NAD(+)</name>
        <dbReference type="ChEBI" id="CHEBI:57540"/>
    </ligand>
</feature>
<evidence type="ECO:0000259" key="20">
    <source>
        <dbReference type="Pfam" id="PF07479"/>
    </source>
</evidence>
<evidence type="ECO:0000313" key="21">
    <source>
        <dbReference type="EMBL" id="TPW27753.1"/>
    </source>
</evidence>
<feature type="binding site" evidence="14">
    <location>
        <position position="256"/>
    </location>
    <ligand>
        <name>NADPH</name>
        <dbReference type="ChEBI" id="CHEBI:57783"/>
    </ligand>
</feature>
<feature type="domain" description="Glycerol-3-phosphate dehydrogenase NAD-dependent C-terminal" evidence="20">
    <location>
        <begin position="181"/>
        <end position="321"/>
    </location>
</feature>
<evidence type="ECO:0000256" key="12">
    <source>
        <dbReference type="ARBA" id="ARBA00069372"/>
    </source>
</evidence>
<protein>
    <recommendedName>
        <fullName evidence="12 14">Glycerol-3-phosphate dehydrogenase [NAD(P)+]</fullName>
        <ecNumber evidence="11 14">1.1.1.94</ecNumber>
    </recommendedName>
    <alternativeName>
        <fullName evidence="14">NAD(P)(+)-dependent glycerol-3-phosphate dehydrogenase</fullName>
    </alternativeName>
    <alternativeName>
        <fullName evidence="13 14">NAD(P)H-dependent dihydroxyacetone-phosphate reductase</fullName>
    </alternativeName>
</protein>